<protein>
    <submittedName>
        <fullName evidence="2">Uncharacterized protein</fullName>
    </submittedName>
</protein>
<dbReference type="Proteomes" id="UP001153555">
    <property type="component" value="Unassembled WGS sequence"/>
</dbReference>
<sequence length="282" mass="31761">DPSFWRHLWGVLEGIKSFTPSLDLSPMADKEGFQKNLNEDFRAAWTDKRPPPIPNPKPPLQVFGFPPFGAHAPSGGRMGEETLITPPGVQIPVLTQGEASHAKSTSGEVNGRESTETFISLGKQPGPLEPGKRPLPQIEEQMLTMTQNEMQRMIAEAVAAQIKQTPVEQPRVEQPRIEKPRVEQPRIEQARVEQPQNEQQPLEREQQAQSHERQNRRIDDEESSVRTVNPQARNDTLEQQLAQVRDLQARVEGKKIGSSRGHPFSQHILDADLPQGFRELNI</sequence>
<feature type="non-terminal residue" evidence="2">
    <location>
        <position position="1"/>
    </location>
</feature>
<evidence type="ECO:0000313" key="2">
    <source>
        <dbReference type="EMBL" id="CAA0827942.1"/>
    </source>
</evidence>
<evidence type="ECO:0000313" key="3">
    <source>
        <dbReference type="Proteomes" id="UP001153555"/>
    </source>
</evidence>
<feature type="region of interest" description="Disordered" evidence="1">
    <location>
        <begin position="166"/>
        <end position="239"/>
    </location>
</feature>
<feature type="compositionally biased region" description="Polar residues" evidence="1">
    <location>
        <begin position="225"/>
        <end position="239"/>
    </location>
</feature>
<evidence type="ECO:0000256" key="1">
    <source>
        <dbReference type="SAM" id="MobiDB-lite"/>
    </source>
</evidence>
<name>A0A9N7RHB9_STRHE</name>
<dbReference type="EMBL" id="CACSLK010027752">
    <property type="protein sequence ID" value="CAA0827942.1"/>
    <property type="molecule type" value="Genomic_DNA"/>
</dbReference>
<gene>
    <name evidence="2" type="ORF">SHERM_23637</name>
</gene>
<dbReference type="AlphaFoldDB" id="A0A9N7RHB9"/>
<feature type="compositionally biased region" description="Basic and acidic residues" evidence="1">
    <location>
        <begin position="201"/>
        <end position="219"/>
    </location>
</feature>
<feature type="non-terminal residue" evidence="2">
    <location>
        <position position="282"/>
    </location>
</feature>
<proteinExistence type="predicted"/>
<keyword evidence="3" id="KW-1185">Reference proteome</keyword>
<accession>A0A9N7RHB9</accession>
<organism evidence="2 3">
    <name type="scientific">Striga hermonthica</name>
    <name type="common">Purple witchweed</name>
    <name type="synonym">Buchnera hermonthica</name>
    <dbReference type="NCBI Taxonomy" id="68872"/>
    <lineage>
        <taxon>Eukaryota</taxon>
        <taxon>Viridiplantae</taxon>
        <taxon>Streptophyta</taxon>
        <taxon>Embryophyta</taxon>
        <taxon>Tracheophyta</taxon>
        <taxon>Spermatophyta</taxon>
        <taxon>Magnoliopsida</taxon>
        <taxon>eudicotyledons</taxon>
        <taxon>Gunneridae</taxon>
        <taxon>Pentapetalae</taxon>
        <taxon>asterids</taxon>
        <taxon>lamiids</taxon>
        <taxon>Lamiales</taxon>
        <taxon>Orobanchaceae</taxon>
        <taxon>Buchnereae</taxon>
        <taxon>Striga</taxon>
    </lineage>
</organism>
<comment type="caution">
    <text evidence="2">The sequence shown here is derived from an EMBL/GenBank/DDBJ whole genome shotgun (WGS) entry which is preliminary data.</text>
</comment>
<reference evidence="2" key="1">
    <citation type="submission" date="2019-12" db="EMBL/GenBank/DDBJ databases">
        <authorList>
            <person name="Scholes J."/>
        </authorList>
    </citation>
    <scope>NUCLEOTIDE SEQUENCE</scope>
</reference>
<feature type="compositionally biased region" description="Basic and acidic residues" evidence="1">
    <location>
        <begin position="170"/>
        <end position="191"/>
    </location>
</feature>